<keyword evidence="5" id="KW-0333">Golgi apparatus</keyword>
<evidence type="ECO:0000256" key="3">
    <source>
        <dbReference type="ARBA" id="ARBA00022448"/>
    </source>
</evidence>
<dbReference type="GO" id="GO:0000938">
    <property type="term" value="C:GARP complex"/>
    <property type="evidence" value="ECO:0007669"/>
    <property type="project" value="TreeGrafter"/>
</dbReference>
<organism evidence="8">
    <name type="scientific">Amorphochlora amoebiformis</name>
    <dbReference type="NCBI Taxonomy" id="1561963"/>
    <lineage>
        <taxon>Eukaryota</taxon>
        <taxon>Sar</taxon>
        <taxon>Rhizaria</taxon>
        <taxon>Cercozoa</taxon>
        <taxon>Chlorarachniophyceae</taxon>
        <taxon>Amorphochlora</taxon>
    </lineage>
</organism>
<dbReference type="PANTHER" id="PTHR14190:SF7">
    <property type="entry name" value="VACUOLAR PROTEIN SORTING-ASSOCIATED PROTEIN 52 HOMOLOG"/>
    <property type="match status" value="1"/>
</dbReference>
<dbReference type="GO" id="GO:0032456">
    <property type="term" value="P:endocytic recycling"/>
    <property type="evidence" value="ECO:0007669"/>
    <property type="project" value="TreeGrafter"/>
</dbReference>
<protein>
    <recommendedName>
        <fullName evidence="9">Vacuolar protein sorting-associated protein 52 homolog</fullName>
    </recommendedName>
</protein>
<dbReference type="GO" id="GO:0006896">
    <property type="term" value="P:Golgi to vacuole transport"/>
    <property type="evidence" value="ECO:0007669"/>
    <property type="project" value="TreeGrafter"/>
</dbReference>
<name>A0A7S0CXT6_9EUKA</name>
<dbReference type="GO" id="GO:0019905">
    <property type="term" value="F:syntaxin binding"/>
    <property type="evidence" value="ECO:0007669"/>
    <property type="project" value="TreeGrafter"/>
</dbReference>
<dbReference type="GO" id="GO:0005829">
    <property type="term" value="C:cytosol"/>
    <property type="evidence" value="ECO:0007669"/>
    <property type="project" value="GOC"/>
</dbReference>
<dbReference type="Pfam" id="PF20655">
    <property type="entry name" value="Vps52_C"/>
    <property type="match status" value="1"/>
</dbReference>
<evidence type="ECO:0000256" key="2">
    <source>
        <dbReference type="ARBA" id="ARBA00008180"/>
    </source>
</evidence>
<dbReference type="InterPro" id="IPR007258">
    <property type="entry name" value="Vps52"/>
</dbReference>
<dbReference type="AlphaFoldDB" id="A0A7S0CXT6"/>
<reference evidence="8" key="1">
    <citation type="submission" date="2021-01" db="EMBL/GenBank/DDBJ databases">
        <authorList>
            <person name="Corre E."/>
            <person name="Pelletier E."/>
            <person name="Niang G."/>
            <person name="Scheremetjew M."/>
            <person name="Finn R."/>
            <person name="Kale V."/>
            <person name="Holt S."/>
            <person name="Cochrane G."/>
            <person name="Meng A."/>
            <person name="Brown T."/>
            <person name="Cohen L."/>
        </authorList>
    </citation>
    <scope>NUCLEOTIDE SEQUENCE</scope>
    <source>
        <strain evidence="8">CCMP2058</strain>
    </source>
</reference>
<feature type="domain" description="Vps52 coiled-coil" evidence="6">
    <location>
        <begin position="53"/>
        <end position="225"/>
    </location>
</feature>
<dbReference type="EMBL" id="HBEM01005999">
    <property type="protein sequence ID" value="CAD8436889.1"/>
    <property type="molecule type" value="Transcribed_RNA"/>
</dbReference>
<gene>
    <name evidence="8" type="ORF">LAMO00422_LOCUS4207</name>
</gene>
<comment type="similarity">
    <text evidence="2">Belongs to the VPS52 family.</text>
</comment>
<dbReference type="Pfam" id="PF04129">
    <property type="entry name" value="Vps52_CC"/>
    <property type="match status" value="1"/>
</dbReference>
<evidence type="ECO:0000313" key="8">
    <source>
        <dbReference type="EMBL" id="CAD8436889.1"/>
    </source>
</evidence>
<keyword evidence="3" id="KW-0813">Transport</keyword>
<dbReference type="InterPro" id="IPR048319">
    <property type="entry name" value="Vps52_CC"/>
</dbReference>
<evidence type="ECO:0000256" key="1">
    <source>
        <dbReference type="ARBA" id="ARBA00004601"/>
    </source>
</evidence>
<evidence type="ECO:0008006" key="9">
    <source>
        <dbReference type="Google" id="ProtNLM"/>
    </source>
</evidence>
<keyword evidence="4" id="KW-0653">Protein transport</keyword>
<proteinExistence type="inferred from homology"/>
<dbReference type="GO" id="GO:0015031">
    <property type="term" value="P:protein transport"/>
    <property type="evidence" value="ECO:0007669"/>
    <property type="project" value="UniProtKB-KW"/>
</dbReference>
<evidence type="ECO:0000259" key="6">
    <source>
        <dbReference type="Pfam" id="PF04129"/>
    </source>
</evidence>
<sequence>MEDIDFSEVDDDLKKFQEDEIVRDALQRGVDLGNYARQIHAQLAATEAASIKDYLKESADVSGLHEEIKACDSVLERMEHMLTRFQADLGAISSEIKHLQDKSMSMRIKLKNRKAVHKDLDAHIKSIFISPELVRCIHEAEIKESYIGYLADLDVKIQYLKQLQKEGKLDKASRDMAPLCERTKVKAIARIRQFLLQRVYLLKKPQTNIQIKQNLLLRFKYLYQFCRLHAPSTADEIRNIYTDTVRKIYNNHFKQYLLGLMKLQAPIVAKKGDVLGLDETKTGGMFSMRKTSLHLSRVFMLGNRDTILSNIDKPPIIYHSAAKRHTQFRYNEIFRATHRLLMDTATTESAFLSDFFQEADAYRGEDQKERKASAKRGTALFDTIFSKTTSMFLENLENYLMKCFDCLELLILVRIVLLHSQMMRQRQTDCLDSLFDRINMLLWPRFKVVLDAHLASIRTVRVSSVSRGNTSVHYISRRYAEFAAGIDVLNRGYDDAIIVSNMGRMRTAVCKLLTDLSGRIGGEKGSTVFLINNYDAILKVFDDKNLVSEAAKAFRELMHTQVAKYVEMELGDKFQKLIGFVQSSEEKISEAVERKQKLPALDLQTAGDIIRSFANGWKTQVAQIDKQVNSHFGSSSQNPETAYQASEILKQILIQLVLYYQRLQDVIKKCHRRPPGFMKDLVPIPTIMHEIKKFGAK</sequence>
<dbReference type="PANTHER" id="PTHR14190">
    <property type="entry name" value="SUPPRESSOR OF ACTIN MUTATIONS 2/VACUOLAR PROTEIN SORTING 52"/>
    <property type="match status" value="1"/>
</dbReference>
<feature type="domain" description="Vps52 C-terminal" evidence="7">
    <location>
        <begin position="243"/>
        <end position="565"/>
    </location>
</feature>
<dbReference type="InterPro" id="IPR048361">
    <property type="entry name" value="Vps52_C"/>
</dbReference>
<accession>A0A7S0CXT6</accession>
<comment type="subcellular location">
    <subcellularLocation>
        <location evidence="1">Golgi apparatus</location>
        <location evidence="1">trans-Golgi network</location>
    </subcellularLocation>
</comment>
<evidence type="ECO:0000259" key="7">
    <source>
        <dbReference type="Pfam" id="PF20655"/>
    </source>
</evidence>
<evidence type="ECO:0000256" key="4">
    <source>
        <dbReference type="ARBA" id="ARBA00022927"/>
    </source>
</evidence>
<dbReference type="GO" id="GO:0042147">
    <property type="term" value="P:retrograde transport, endosome to Golgi"/>
    <property type="evidence" value="ECO:0007669"/>
    <property type="project" value="TreeGrafter"/>
</dbReference>
<evidence type="ECO:0000256" key="5">
    <source>
        <dbReference type="ARBA" id="ARBA00023034"/>
    </source>
</evidence>